<evidence type="ECO:0000256" key="1">
    <source>
        <dbReference type="ARBA" id="ARBA00004635"/>
    </source>
</evidence>
<dbReference type="PANTHER" id="PTHR44027">
    <property type="entry name" value="DNAJ HOMOLOG SUBFAMILY C MEMBER 5 HOMOLOG"/>
    <property type="match status" value="1"/>
</dbReference>
<gene>
    <name evidence="7" type="ORF">BCV72DRAFT_308263</name>
</gene>
<evidence type="ECO:0000313" key="7">
    <source>
        <dbReference type="EMBL" id="ORE03407.1"/>
    </source>
</evidence>
<dbReference type="SUPFAM" id="SSF46565">
    <property type="entry name" value="Chaperone J-domain"/>
    <property type="match status" value="1"/>
</dbReference>
<dbReference type="AlphaFoldDB" id="A0A1X0QUH6"/>
<reference evidence="7" key="1">
    <citation type="journal article" date="2016" name="Proc. Natl. Acad. Sci. U.S.A.">
        <title>Lipid metabolic changes in an early divergent fungus govern the establishment of a mutualistic symbiosis with endobacteria.</title>
        <authorList>
            <person name="Lastovetsky O.A."/>
            <person name="Gaspar M.L."/>
            <person name="Mondo S.J."/>
            <person name="LaButti K.M."/>
            <person name="Sandor L."/>
            <person name="Grigoriev I.V."/>
            <person name="Henry S.A."/>
            <person name="Pawlowska T.E."/>
        </authorList>
    </citation>
    <scope>NUCLEOTIDE SEQUENCE [LARGE SCALE GENOMIC DNA]</scope>
    <source>
        <strain evidence="7">ATCC 52814</strain>
    </source>
</reference>
<dbReference type="Gene3D" id="1.10.287.110">
    <property type="entry name" value="DnaJ domain"/>
    <property type="match status" value="1"/>
</dbReference>
<evidence type="ECO:0000259" key="6">
    <source>
        <dbReference type="PROSITE" id="PS50076"/>
    </source>
</evidence>
<dbReference type="InterPro" id="IPR001623">
    <property type="entry name" value="DnaJ_domain"/>
</dbReference>
<dbReference type="PANTHER" id="PTHR44027:SF7">
    <property type="entry name" value="DNAJ HOMOLOG SUBFAMILY C MEMBER 5 HOMOLOG"/>
    <property type="match status" value="1"/>
</dbReference>
<organism evidence="7">
    <name type="scientific">Rhizopus microsporus var. microsporus</name>
    <dbReference type="NCBI Taxonomy" id="86635"/>
    <lineage>
        <taxon>Eukaryota</taxon>
        <taxon>Fungi</taxon>
        <taxon>Fungi incertae sedis</taxon>
        <taxon>Mucoromycota</taxon>
        <taxon>Mucoromycotina</taxon>
        <taxon>Mucoromycetes</taxon>
        <taxon>Mucorales</taxon>
        <taxon>Mucorineae</taxon>
        <taxon>Rhizopodaceae</taxon>
        <taxon>Rhizopus</taxon>
    </lineage>
</organism>
<dbReference type="OrthoDB" id="10250354at2759"/>
<dbReference type="Proteomes" id="UP000242414">
    <property type="component" value="Unassembled WGS sequence"/>
</dbReference>
<name>A0A1X0QUH6_RHIZD</name>
<dbReference type="PROSITE" id="PS50076">
    <property type="entry name" value="DNAJ_2"/>
    <property type="match status" value="1"/>
</dbReference>
<accession>A0A1X0QUH6</accession>
<dbReference type="CDD" id="cd06257">
    <property type="entry name" value="DnaJ"/>
    <property type="match status" value="1"/>
</dbReference>
<evidence type="ECO:0000256" key="5">
    <source>
        <dbReference type="ARBA" id="ARBA00023288"/>
    </source>
</evidence>
<keyword evidence="4" id="KW-0143">Chaperone</keyword>
<dbReference type="VEuPathDB" id="FungiDB:BCV72DRAFT_308263"/>
<dbReference type="GO" id="GO:0016020">
    <property type="term" value="C:membrane"/>
    <property type="evidence" value="ECO:0007669"/>
    <property type="project" value="UniProtKB-SubCell"/>
</dbReference>
<evidence type="ECO:0000256" key="3">
    <source>
        <dbReference type="ARBA" id="ARBA00023139"/>
    </source>
</evidence>
<dbReference type="GO" id="GO:0005737">
    <property type="term" value="C:cytoplasm"/>
    <property type="evidence" value="ECO:0007669"/>
    <property type="project" value="UniProtKB-ARBA"/>
</dbReference>
<dbReference type="InterPro" id="IPR018253">
    <property type="entry name" value="DnaJ_domain_CS"/>
</dbReference>
<dbReference type="InterPro" id="IPR036869">
    <property type="entry name" value="J_dom_sf"/>
</dbReference>
<keyword evidence="3" id="KW-0564">Palmitate</keyword>
<keyword evidence="2" id="KW-0472">Membrane</keyword>
<dbReference type="SMART" id="SM00271">
    <property type="entry name" value="DnaJ"/>
    <property type="match status" value="1"/>
</dbReference>
<comment type="subcellular location">
    <subcellularLocation>
        <location evidence="1">Membrane</location>
        <topology evidence="1">Lipid-anchor</topology>
    </subcellularLocation>
</comment>
<protein>
    <submittedName>
        <fullName evidence="7">DnaJ-domain-containing protein</fullName>
    </submittedName>
</protein>
<dbReference type="EMBL" id="KV922005">
    <property type="protein sequence ID" value="ORE03407.1"/>
    <property type="molecule type" value="Genomic_DNA"/>
</dbReference>
<proteinExistence type="predicted"/>
<sequence length="114" mass="13136">MNVYAVLNVGEDATLEEIKKSYRRLALRYHPDKNPQCEEQFRNVNQAYNILSDPKKRRIYDRYGMAGVNMIDTMGPGAILLDPEVEAVILTFFCILSLLSQLAMECCVYTFVDY</sequence>
<dbReference type="PRINTS" id="PR00625">
    <property type="entry name" value="JDOMAIN"/>
</dbReference>
<keyword evidence="5" id="KW-0449">Lipoprotein</keyword>
<evidence type="ECO:0000256" key="4">
    <source>
        <dbReference type="ARBA" id="ARBA00023186"/>
    </source>
</evidence>
<dbReference type="Pfam" id="PF00226">
    <property type="entry name" value="DnaJ"/>
    <property type="match status" value="1"/>
</dbReference>
<feature type="domain" description="J" evidence="6">
    <location>
        <begin position="2"/>
        <end position="64"/>
    </location>
</feature>
<evidence type="ECO:0000256" key="2">
    <source>
        <dbReference type="ARBA" id="ARBA00023136"/>
    </source>
</evidence>
<dbReference type="InterPro" id="IPR051434">
    <property type="entry name" value="DnaJ_C_subfamily_member5"/>
</dbReference>
<dbReference type="PROSITE" id="PS00636">
    <property type="entry name" value="DNAJ_1"/>
    <property type="match status" value="1"/>
</dbReference>